<name>A0A914AUK7_PATMI</name>
<dbReference type="InterPro" id="IPR001279">
    <property type="entry name" value="Metallo-B-lactamas"/>
</dbReference>
<dbReference type="FunFam" id="3.60.15.10:FF:000019">
    <property type="entry name" value="Hydroxyacylglutathione hydrolase, mitochondrial"/>
    <property type="match status" value="1"/>
</dbReference>
<dbReference type="PANTHER" id="PTHR11935:SF94">
    <property type="entry name" value="TENZING NORGAY, ISOFORM C"/>
    <property type="match status" value="1"/>
</dbReference>
<evidence type="ECO:0000256" key="6">
    <source>
        <dbReference type="ARBA" id="ARBA00022723"/>
    </source>
</evidence>
<organism evidence="11 12">
    <name type="scientific">Patiria miniata</name>
    <name type="common">Bat star</name>
    <name type="synonym">Asterina miniata</name>
    <dbReference type="NCBI Taxonomy" id="46514"/>
    <lineage>
        <taxon>Eukaryota</taxon>
        <taxon>Metazoa</taxon>
        <taxon>Echinodermata</taxon>
        <taxon>Eleutherozoa</taxon>
        <taxon>Asterozoa</taxon>
        <taxon>Asteroidea</taxon>
        <taxon>Valvatacea</taxon>
        <taxon>Valvatida</taxon>
        <taxon>Asterinidae</taxon>
        <taxon>Patiria</taxon>
    </lineage>
</organism>
<dbReference type="Pfam" id="PF00753">
    <property type="entry name" value="Lactamase_B"/>
    <property type="match status" value="1"/>
</dbReference>
<dbReference type="Gene3D" id="3.60.15.10">
    <property type="entry name" value="Ribonuclease Z/Hydroxyacylglutathione hydrolase-like"/>
    <property type="match status" value="1"/>
</dbReference>
<keyword evidence="7" id="KW-0378">Hydrolase</keyword>
<dbReference type="OrthoDB" id="515692at2759"/>
<dbReference type="SUPFAM" id="SSF56281">
    <property type="entry name" value="Metallo-hydrolase/oxidoreductase"/>
    <property type="match status" value="1"/>
</dbReference>
<dbReference type="PANTHER" id="PTHR11935">
    <property type="entry name" value="BETA LACTAMASE DOMAIN"/>
    <property type="match status" value="1"/>
</dbReference>
<evidence type="ECO:0000313" key="11">
    <source>
        <dbReference type="EnsemblMetazoa" id="XP_038067343.1"/>
    </source>
</evidence>
<dbReference type="InterPro" id="IPR017782">
    <property type="entry name" value="Hydroxyacylglutathione_Hdrlase"/>
</dbReference>
<dbReference type="GO" id="GO:0019243">
    <property type="term" value="P:methylglyoxal catabolic process to D-lactate via S-lactoyl-glutathione"/>
    <property type="evidence" value="ECO:0007669"/>
    <property type="project" value="InterPro"/>
</dbReference>
<evidence type="ECO:0000256" key="7">
    <source>
        <dbReference type="ARBA" id="ARBA00022801"/>
    </source>
</evidence>
<feature type="domain" description="Metallo-beta-lactamase" evidence="10">
    <location>
        <begin position="92"/>
        <end position="253"/>
    </location>
</feature>
<dbReference type="Pfam" id="PF16123">
    <property type="entry name" value="HAGH_C"/>
    <property type="match status" value="1"/>
</dbReference>
<dbReference type="RefSeq" id="XP_038067343.1">
    <property type="nucleotide sequence ID" value="XM_038211415.1"/>
</dbReference>
<evidence type="ECO:0000256" key="1">
    <source>
        <dbReference type="ARBA" id="ARBA00001623"/>
    </source>
</evidence>
<accession>A0A914AUK7</accession>
<evidence type="ECO:0000256" key="9">
    <source>
        <dbReference type="ARBA" id="ARBA00031044"/>
    </source>
</evidence>
<reference evidence="11" key="1">
    <citation type="submission" date="2022-11" db="UniProtKB">
        <authorList>
            <consortium name="EnsemblMetazoa"/>
        </authorList>
    </citation>
    <scope>IDENTIFICATION</scope>
</reference>
<sequence length="339" mass="37915">MHCALAWHVAPTMLVVGGASKFRPFSYLFQRFASKYYYSLGHSLSRQLFCLREPSSPSLVSTATVPIRSNHSVTLDIQQQAMKVKILSALEDNYMYLVIDEKTKEAAIVDPVNPQKVVDAVKEENVKLKTVLTTHHHFDHAGGNEELVKLVSGLTVCGGDDRIGALNKKVKHDDKLTIGSLNVRCMFTPCHTTGHICYFVTGPDGTDPTVFTGDTLFIAACGKFFEGTADQMYKALIEELGQLPPETKVYCGHEYSVSSLRYALTVEPENVDLQKKMEWAQAQRAKQVPTVPSSIGDEKKYNPFMRVREPTIQKYTGTSDPIETMAKLREDKNNFKPKM</sequence>
<dbReference type="Proteomes" id="UP000887568">
    <property type="component" value="Unplaced"/>
</dbReference>
<dbReference type="InterPro" id="IPR032282">
    <property type="entry name" value="HAGH_C"/>
</dbReference>
<dbReference type="InterPro" id="IPR036866">
    <property type="entry name" value="RibonucZ/Hydroxyglut_hydro"/>
</dbReference>
<dbReference type="GeneID" id="119737225"/>
<keyword evidence="6" id="KW-0479">Metal-binding</keyword>
<proteinExistence type="inferred from homology"/>
<protein>
    <recommendedName>
        <fullName evidence="5">hydroxyacylglutathione hydrolase</fullName>
        <ecNumber evidence="5">3.1.2.6</ecNumber>
    </recommendedName>
    <alternativeName>
        <fullName evidence="9">Glyoxalase II</fullName>
    </alternativeName>
</protein>
<dbReference type="SMART" id="SM00849">
    <property type="entry name" value="Lactamase_B"/>
    <property type="match status" value="1"/>
</dbReference>
<comment type="catalytic activity">
    <reaction evidence="1">
        <text>an S-(2-hydroxyacyl)glutathione + H2O = a 2-hydroxy carboxylate + glutathione + H(+)</text>
        <dbReference type="Rhea" id="RHEA:21864"/>
        <dbReference type="ChEBI" id="CHEBI:15377"/>
        <dbReference type="ChEBI" id="CHEBI:15378"/>
        <dbReference type="ChEBI" id="CHEBI:57925"/>
        <dbReference type="ChEBI" id="CHEBI:58896"/>
        <dbReference type="ChEBI" id="CHEBI:71261"/>
        <dbReference type="EC" id="3.1.2.6"/>
    </reaction>
</comment>
<keyword evidence="12" id="KW-1185">Reference proteome</keyword>
<dbReference type="EnsemblMetazoa" id="XM_038211415.1">
    <property type="protein sequence ID" value="XP_038067343.1"/>
    <property type="gene ID" value="LOC119737225"/>
</dbReference>
<dbReference type="AlphaFoldDB" id="A0A914AUK7"/>
<comment type="pathway">
    <text evidence="3">Secondary metabolite metabolism; methylglyoxal degradation; (R)-lactate from methylglyoxal: step 2/2.</text>
</comment>
<dbReference type="CTD" id="3029"/>
<keyword evidence="8" id="KW-0862">Zinc</keyword>
<dbReference type="OMA" id="NYIWLLQ"/>
<comment type="cofactor">
    <cofactor evidence="2">
        <name>Zn(2+)</name>
        <dbReference type="ChEBI" id="CHEBI:29105"/>
    </cofactor>
</comment>
<evidence type="ECO:0000259" key="10">
    <source>
        <dbReference type="SMART" id="SM00849"/>
    </source>
</evidence>
<evidence type="ECO:0000256" key="8">
    <source>
        <dbReference type="ARBA" id="ARBA00022833"/>
    </source>
</evidence>
<evidence type="ECO:0000256" key="2">
    <source>
        <dbReference type="ARBA" id="ARBA00001947"/>
    </source>
</evidence>
<evidence type="ECO:0000256" key="3">
    <source>
        <dbReference type="ARBA" id="ARBA00004963"/>
    </source>
</evidence>
<dbReference type="GO" id="GO:0004416">
    <property type="term" value="F:hydroxyacylglutathione hydrolase activity"/>
    <property type="evidence" value="ECO:0007669"/>
    <property type="project" value="UniProtKB-EC"/>
</dbReference>
<dbReference type="NCBIfam" id="TIGR03413">
    <property type="entry name" value="GSH_gloB"/>
    <property type="match status" value="1"/>
</dbReference>
<evidence type="ECO:0000313" key="12">
    <source>
        <dbReference type="Proteomes" id="UP000887568"/>
    </source>
</evidence>
<comment type="similarity">
    <text evidence="4">Belongs to the metallo-beta-lactamase superfamily. Glyoxalase II family.</text>
</comment>
<dbReference type="CDD" id="cd07723">
    <property type="entry name" value="hydroxyacylglutathione_hydrolase_MBL-fold"/>
    <property type="match status" value="1"/>
</dbReference>
<dbReference type="InterPro" id="IPR035680">
    <property type="entry name" value="Clx_II_MBL"/>
</dbReference>
<dbReference type="EC" id="3.1.2.6" evidence="5"/>
<dbReference type="HAMAP" id="MF_01374">
    <property type="entry name" value="Glyoxalase_2"/>
    <property type="match status" value="1"/>
</dbReference>
<dbReference type="GO" id="GO:0046872">
    <property type="term" value="F:metal ion binding"/>
    <property type="evidence" value="ECO:0007669"/>
    <property type="project" value="UniProtKB-KW"/>
</dbReference>
<evidence type="ECO:0000256" key="4">
    <source>
        <dbReference type="ARBA" id="ARBA00006759"/>
    </source>
</evidence>
<evidence type="ECO:0000256" key="5">
    <source>
        <dbReference type="ARBA" id="ARBA00011917"/>
    </source>
</evidence>